<proteinExistence type="predicted"/>
<protein>
    <submittedName>
        <fullName evidence="3">NADP-dependent oxidoreductase</fullName>
    </submittedName>
</protein>
<name>A0ABT1QH95_9NOCA</name>
<dbReference type="SUPFAM" id="SSF51735">
    <property type="entry name" value="NAD(P)-binding Rossmann-fold domains"/>
    <property type="match status" value="1"/>
</dbReference>
<organism evidence="3 4">
    <name type="scientific">Rhodococcus tibetensis</name>
    <dbReference type="NCBI Taxonomy" id="2965064"/>
    <lineage>
        <taxon>Bacteria</taxon>
        <taxon>Bacillati</taxon>
        <taxon>Actinomycetota</taxon>
        <taxon>Actinomycetes</taxon>
        <taxon>Mycobacteriales</taxon>
        <taxon>Nocardiaceae</taxon>
        <taxon>Rhodococcus</taxon>
    </lineage>
</organism>
<dbReference type="Gene3D" id="3.40.50.720">
    <property type="entry name" value="NAD(P)-binding Rossmann-like Domain"/>
    <property type="match status" value="1"/>
</dbReference>
<evidence type="ECO:0000313" key="3">
    <source>
        <dbReference type="EMBL" id="MCQ4121649.1"/>
    </source>
</evidence>
<dbReference type="InterPro" id="IPR011032">
    <property type="entry name" value="GroES-like_sf"/>
</dbReference>
<dbReference type="InterPro" id="IPR013154">
    <property type="entry name" value="ADH-like_N"/>
</dbReference>
<dbReference type="RefSeq" id="WP_255972395.1">
    <property type="nucleotide sequence ID" value="NZ_JANFQF010000020.1"/>
</dbReference>
<sequence>MTKSNQTMKAVSYSSYGGPDVLEVVDVPVPEPTGNQVRLAVRASGVNPIDWKVRSGSMAQVMSVKFPKIPGSEVAGIVEAVGPSATGAVVGDEMFGWSDTGGYAEYVLASVIVPKPRELSWTDAVTIPVAAEAADRGLRLLDLREEETLLVNGASGTVGTLAVQLARQRGVTVIGTASERHHGALRELGAVPTTYGDGLAQRVRELAPHGVDAVLDAGVGGLPDAMELRGGTERIVTLSDGAAFELGITFSAGTSEDWSAEILRRVGSSAAAGALVLPPARTFALADAADAHREGEKGGSRGKLVLTP</sequence>
<comment type="caution">
    <text evidence="3">The sequence shown here is derived from an EMBL/GenBank/DDBJ whole genome shotgun (WGS) entry which is preliminary data.</text>
</comment>
<dbReference type="PANTHER" id="PTHR44154">
    <property type="entry name" value="QUINONE OXIDOREDUCTASE"/>
    <property type="match status" value="1"/>
</dbReference>
<dbReference type="Gene3D" id="3.90.180.10">
    <property type="entry name" value="Medium-chain alcohol dehydrogenases, catalytic domain"/>
    <property type="match status" value="1"/>
</dbReference>
<accession>A0ABT1QH95</accession>
<dbReference type="PANTHER" id="PTHR44154:SF1">
    <property type="entry name" value="QUINONE OXIDOREDUCTASE"/>
    <property type="match status" value="1"/>
</dbReference>
<dbReference type="Proteomes" id="UP001524501">
    <property type="component" value="Unassembled WGS sequence"/>
</dbReference>
<evidence type="ECO:0000256" key="1">
    <source>
        <dbReference type="ARBA" id="ARBA00022857"/>
    </source>
</evidence>
<dbReference type="EMBL" id="JANFQF010000020">
    <property type="protein sequence ID" value="MCQ4121649.1"/>
    <property type="molecule type" value="Genomic_DNA"/>
</dbReference>
<evidence type="ECO:0000313" key="4">
    <source>
        <dbReference type="Proteomes" id="UP001524501"/>
    </source>
</evidence>
<dbReference type="InterPro" id="IPR051603">
    <property type="entry name" value="Zinc-ADH_QOR/CCCR"/>
</dbReference>
<reference evidence="3 4" key="1">
    <citation type="submission" date="2022-07" db="EMBL/GenBank/DDBJ databases">
        <title>Degradation activity of malathion, p-nitrophenol and potential low-temperature adaptation strategy of Rhodococcus sp. FXJ9.536.</title>
        <authorList>
            <person name="Huang J."/>
            <person name="Huang Y."/>
        </authorList>
    </citation>
    <scope>NUCLEOTIDE SEQUENCE [LARGE SCALE GENOMIC DNA]</scope>
    <source>
        <strain evidence="3 4">FXJ9.536</strain>
    </source>
</reference>
<keyword evidence="1" id="KW-0521">NADP</keyword>
<dbReference type="InterPro" id="IPR020843">
    <property type="entry name" value="ER"/>
</dbReference>
<feature type="domain" description="Enoyl reductase (ER)" evidence="2">
    <location>
        <begin position="17"/>
        <end position="306"/>
    </location>
</feature>
<dbReference type="SUPFAM" id="SSF50129">
    <property type="entry name" value="GroES-like"/>
    <property type="match status" value="1"/>
</dbReference>
<keyword evidence="4" id="KW-1185">Reference proteome</keyword>
<dbReference type="InterPro" id="IPR036291">
    <property type="entry name" value="NAD(P)-bd_dom_sf"/>
</dbReference>
<dbReference type="CDD" id="cd05289">
    <property type="entry name" value="MDR_like_2"/>
    <property type="match status" value="1"/>
</dbReference>
<dbReference type="Pfam" id="PF08240">
    <property type="entry name" value="ADH_N"/>
    <property type="match status" value="1"/>
</dbReference>
<evidence type="ECO:0000259" key="2">
    <source>
        <dbReference type="SMART" id="SM00829"/>
    </source>
</evidence>
<dbReference type="Pfam" id="PF13602">
    <property type="entry name" value="ADH_zinc_N_2"/>
    <property type="match status" value="1"/>
</dbReference>
<dbReference type="SMART" id="SM00829">
    <property type="entry name" value="PKS_ER"/>
    <property type="match status" value="1"/>
</dbReference>
<gene>
    <name evidence="3" type="ORF">NOF53_21205</name>
</gene>